<comment type="caution">
    <text evidence="1">The sequence shown here is derived from an EMBL/GenBank/DDBJ whole genome shotgun (WGS) entry which is preliminary data.</text>
</comment>
<evidence type="ECO:0000313" key="1">
    <source>
        <dbReference type="EMBL" id="TVP41363.1"/>
    </source>
</evidence>
<protein>
    <submittedName>
        <fullName evidence="1">Uncharacterized protein</fullName>
    </submittedName>
</protein>
<dbReference type="AlphaFoldDB" id="A0A557SXQ2"/>
<dbReference type="Proteomes" id="UP000315289">
    <property type="component" value="Unassembled WGS sequence"/>
</dbReference>
<reference evidence="1 2" key="1">
    <citation type="journal article" date="2019" name="Front. Microbiol.">
        <title>Ammonia Oxidation by the Arctic Terrestrial Thaumarchaeote Candidatus Nitrosocosmicus arcticus Is Stimulated by Increasing Temperatures.</title>
        <authorList>
            <person name="Alves R.J.E."/>
            <person name="Kerou M."/>
            <person name="Zappe A."/>
            <person name="Bittner R."/>
            <person name="Abby S.S."/>
            <person name="Schmidt H.A."/>
            <person name="Pfeifer K."/>
            <person name="Schleper C."/>
        </authorList>
    </citation>
    <scope>NUCLEOTIDE SEQUENCE [LARGE SCALE GENOMIC DNA]</scope>
    <source>
        <strain evidence="1 2">Kfb</strain>
    </source>
</reference>
<evidence type="ECO:0000313" key="2">
    <source>
        <dbReference type="Proteomes" id="UP000315289"/>
    </source>
</evidence>
<organism evidence="1 2">
    <name type="scientific">Candidatus Nitrosocosmicus arcticus</name>
    <dbReference type="NCBI Taxonomy" id="2035267"/>
    <lineage>
        <taxon>Archaea</taxon>
        <taxon>Nitrososphaerota</taxon>
        <taxon>Nitrososphaeria</taxon>
        <taxon>Nitrososphaerales</taxon>
        <taxon>Nitrososphaeraceae</taxon>
        <taxon>Candidatus Nitrosocosmicus</taxon>
    </lineage>
</organism>
<gene>
    <name evidence="1" type="ORF">NARC_30077</name>
</gene>
<accession>A0A557SXQ2</accession>
<proteinExistence type="predicted"/>
<dbReference type="OrthoDB" id="17710at2157"/>
<dbReference type="EMBL" id="VOAH01000003">
    <property type="protein sequence ID" value="TVP41363.1"/>
    <property type="molecule type" value="Genomic_DNA"/>
</dbReference>
<dbReference type="RefSeq" id="WP_144728793.1">
    <property type="nucleotide sequence ID" value="NZ_ML675579.1"/>
</dbReference>
<keyword evidence="2" id="KW-1185">Reference proteome</keyword>
<sequence>MFNLTSCPPVIVATVSGRSYYKITSVLKSLDLRYLSLSPEEAALSTGKVIITTIDESKIVNRDNVYLDTQLEKFPLSIKAKILQNYMGYFGPSKEQLIIGIDPGKRIGISILYCYFELDRIILSSVNSTVEKISFVLSSIESPTKIVRIGDGSLALSHQIAGNLKSYFKDEVVIEIVDEYGTSIRQGTEKNRGGIRDISSARKIAFRKGKIWNSCK</sequence>
<name>A0A557SXQ2_9ARCH</name>